<comment type="caution">
    <text evidence="2">The sequence shown here is derived from an EMBL/GenBank/DDBJ whole genome shotgun (WGS) entry which is preliminary data.</text>
</comment>
<accession>M0P0N6</accession>
<organism evidence="2 3">
    <name type="scientific">Halorubrum lipolyticum DSM 21995</name>
    <dbReference type="NCBI Taxonomy" id="1227482"/>
    <lineage>
        <taxon>Archaea</taxon>
        <taxon>Methanobacteriati</taxon>
        <taxon>Methanobacteriota</taxon>
        <taxon>Stenosarchaea group</taxon>
        <taxon>Halobacteria</taxon>
        <taxon>Halobacteriales</taxon>
        <taxon>Haloferacaceae</taxon>
        <taxon>Halorubrum</taxon>
    </lineage>
</organism>
<dbReference type="Pfam" id="PF18780">
    <property type="entry name" value="HNH_repeat"/>
    <property type="match status" value="1"/>
</dbReference>
<name>M0P0N6_9EURY</name>
<dbReference type="OrthoDB" id="11472at2157"/>
<protein>
    <submittedName>
        <fullName evidence="2">Uncharacterized protein</fullName>
    </submittedName>
</protein>
<dbReference type="InterPro" id="IPR041025">
    <property type="entry name" value="HNH_repeat"/>
</dbReference>
<dbReference type="PATRIC" id="fig|1227482.3.peg.556"/>
<sequence>MSDSEYSQHQRNCLDGLHEAAEIVGESPTVREYDSLDVSPSSTAIKNAFGSWNDAKRAADLDIRSVAGHSRVSINETYFETIDTDEKAYWLGVLFSRSTISEQGNNGRALQLGRTGDKRYYVTEFAAAVDSDYSINEFETPESVQATTLISNAEFLDVLADHGLTDSARNVATLPPVPDEHRRAMVRAVLENIGNLGVDGGWTIRGRDGGDRLEQLKEWIDTLDVKHSNLSTKSGSPILYVSNTMDAAKIFEAAWPEGVATAPANPSVARTYAERIVEEHPFPETLSFTPLGEGSESDESEGVPETTGSDDAQPVEDTGSNVDPGSQVGGTEETGEVVVPLSVDTALLLDTLALTTDRSRSDIAADAVRSYLGGLLSGHDPNGDFGATAGVVDRSLNLPNELLQIVATTPDNLPLRNVVEPAIRSAHSAETAAVTLELPPESTSEIPTTAEPIADALLEVLNDD</sequence>
<feature type="region of interest" description="Disordered" evidence="1">
    <location>
        <begin position="282"/>
        <end position="337"/>
    </location>
</feature>
<gene>
    <name evidence="2" type="ORF">C469_02741</name>
</gene>
<keyword evidence="3" id="KW-1185">Reference proteome</keyword>
<dbReference type="Proteomes" id="UP000011650">
    <property type="component" value="Unassembled WGS sequence"/>
</dbReference>
<dbReference type="STRING" id="1227482.C469_02741"/>
<dbReference type="AlphaFoldDB" id="M0P0N6"/>
<dbReference type="EMBL" id="AOJG01000007">
    <property type="protein sequence ID" value="EMA63737.1"/>
    <property type="molecule type" value="Genomic_DNA"/>
</dbReference>
<evidence type="ECO:0000313" key="2">
    <source>
        <dbReference type="EMBL" id="EMA63737.1"/>
    </source>
</evidence>
<proteinExistence type="predicted"/>
<dbReference type="RefSeq" id="WP_008003654.1">
    <property type="nucleotide sequence ID" value="NZ_AOJG01000007.1"/>
</dbReference>
<reference evidence="2 3" key="1">
    <citation type="journal article" date="2014" name="PLoS Genet.">
        <title>Phylogenetically driven sequencing of extremely halophilic archaea reveals strategies for static and dynamic osmo-response.</title>
        <authorList>
            <person name="Becker E.A."/>
            <person name="Seitzer P.M."/>
            <person name="Tritt A."/>
            <person name="Larsen D."/>
            <person name="Krusor M."/>
            <person name="Yao A.I."/>
            <person name="Wu D."/>
            <person name="Madern D."/>
            <person name="Eisen J.A."/>
            <person name="Darling A.E."/>
            <person name="Facciotti M.T."/>
        </authorList>
    </citation>
    <scope>NUCLEOTIDE SEQUENCE [LARGE SCALE GENOMIC DNA]</scope>
    <source>
        <strain evidence="2 3">DSM 21995</strain>
    </source>
</reference>
<evidence type="ECO:0000313" key="3">
    <source>
        <dbReference type="Proteomes" id="UP000011650"/>
    </source>
</evidence>
<evidence type="ECO:0000256" key="1">
    <source>
        <dbReference type="SAM" id="MobiDB-lite"/>
    </source>
</evidence>